<reference evidence="2 3" key="1">
    <citation type="submission" date="2023-03" db="EMBL/GenBank/DDBJ databases">
        <title>Bacillus Genome Sequencing.</title>
        <authorList>
            <person name="Dunlap C."/>
        </authorList>
    </citation>
    <scope>NUCLEOTIDE SEQUENCE [LARGE SCALE GENOMIC DNA]</scope>
    <source>
        <strain evidence="2 3">NRS-52</strain>
    </source>
</reference>
<protein>
    <recommendedName>
        <fullName evidence="4">Photosynthesis system II assembly factor Ycf48/Hcf136-like domain-containing protein</fullName>
    </recommendedName>
</protein>
<dbReference type="PANTHER" id="PTHR47199">
    <property type="entry name" value="PHOTOSYSTEM II STABILITY/ASSEMBLY FACTOR HCF136, CHLOROPLASTIC"/>
    <property type="match status" value="1"/>
</dbReference>
<dbReference type="SUPFAM" id="SSF110296">
    <property type="entry name" value="Oligoxyloglucan reducing end-specific cellobiohydrolase"/>
    <property type="match status" value="2"/>
</dbReference>
<organism evidence="2 3">
    <name type="scientific">Paenibacillus chibensis</name>
    <dbReference type="NCBI Taxonomy" id="59846"/>
    <lineage>
        <taxon>Bacteria</taxon>
        <taxon>Bacillati</taxon>
        <taxon>Bacillota</taxon>
        <taxon>Bacilli</taxon>
        <taxon>Bacillales</taxon>
        <taxon>Paenibacillaceae</taxon>
        <taxon>Paenibacillus</taxon>
    </lineage>
</organism>
<keyword evidence="1" id="KW-0732">Signal</keyword>
<evidence type="ECO:0000256" key="1">
    <source>
        <dbReference type="SAM" id="SignalP"/>
    </source>
</evidence>
<evidence type="ECO:0000313" key="3">
    <source>
        <dbReference type="Proteomes" id="UP001343257"/>
    </source>
</evidence>
<accession>A0ABU6PZ50</accession>
<comment type="caution">
    <text evidence="2">The sequence shown here is derived from an EMBL/GenBank/DDBJ whole genome shotgun (WGS) entry which is preliminary data.</text>
</comment>
<feature type="signal peptide" evidence="1">
    <location>
        <begin position="1"/>
        <end position="27"/>
    </location>
</feature>
<dbReference type="EMBL" id="JARTLD010000048">
    <property type="protein sequence ID" value="MED5019385.1"/>
    <property type="molecule type" value="Genomic_DNA"/>
</dbReference>
<evidence type="ECO:0008006" key="4">
    <source>
        <dbReference type="Google" id="ProtNLM"/>
    </source>
</evidence>
<sequence>MRIKSWNLQAAAVLVILGAVLSGCTQASGGHAAPAAKTQVSAVAVSEKAAPIPSQTGQESAHGIQAAAVAADKPAAALDPKKGSEVKWTPSVHYDLPVIDFVDTQTGFAMKEMGDATLRLLTTADGGAHWQERKVPGEYVRSLDFVNAQTGYVLIEEQCSESGKLQCKQIRLLKTRDGGRTWNTVWQAVSKEDRSRANPVLHRLSFVDENNGAMLVNGSLYITEDGGVHFKAASFGVKDFKALSASFPKAGIGYVIGTVGKNEGKLAVLKTANGGRTWSKQLDLPGKDSPLSAFQIQFANENAGWLLTNDTGMMNGDVYRTLDGGKHWSYMSTQRTGRPYVDGIQLIDGNTGMVSLHPGAGPIEGGIWLTRDGGRTFTGVGTVTAVNQLQMLSAKEAWAAVDGMNGSDVLIHSQDGGISWQESYPLSDPYGRPTEDTTFIDPQNGYGIGTQINGNQVLKTTDGGANWKIIASLKSWIRLEKASFVNEKLGYIVALQEKDPQHVLLMTNDGGMTWGKASGDGLSKLDLFDIYDIRFFDREHGVLFGSGDGKSVYRTSDGGKTWTQTLLSPEPGKDMKVALTSYTDGWLLQQGDTKGQLELIRVQDGITSTVSRLKRDWFPAGIYFTDERHGYLLCNDFHANDGYGYHLLTTADGGKTWTDHPVSAKTELDDANRIYFADPLHGWLQSYEGTAETKDGGLSWTVLE</sequence>
<dbReference type="CDD" id="cd15482">
    <property type="entry name" value="Sialidase_non-viral"/>
    <property type="match status" value="2"/>
</dbReference>
<dbReference type="Gene3D" id="2.130.10.10">
    <property type="entry name" value="YVTN repeat-like/Quinoprotein amine dehydrogenase"/>
    <property type="match status" value="3"/>
</dbReference>
<dbReference type="SUPFAM" id="SSF50939">
    <property type="entry name" value="Sialidases"/>
    <property type="match status" value="1"/>
</dbReference>
<name>A0ABU6PZ50_9BACL</name>
<dbReference type="InterPro" id="IPR015943">
    <property type="entry name" value="WD40/YVTN_repeat-like_dom_sf"/>
</dbReference>
<dbReference type="RefSeq" id="WP_328280324.1">
    <property type="nucleotide sequence ID" value="NZ_JARTLD010000048.1"/>
</dbReference>
<dbReference type="Proteomes" id="UP001343257">
    <property type="component" value="Unassembled WGS sequence"/>
</dbReference>
<dbReference type="PANTHER" id="PTHR47199:SF2">
    <property type="entry name" value="PHOTOSYSTEM II STABILITY_ASSEMBLY FACTOR HCF136, CHLOROPLASTIC"/>
    <property type="match status" value="1"/>
</dbReference>
<dbReference type="PROSITE" id="PS51257">
    <property type="entry name" value="PROKAR_LIPOPROTEIN"/>
    <property type="match status" value="1"/>
</dbReference>
<evidence type="ECO:0000313" key="2">
    <source>
        <dbReference type="EMBL" id="MED5019385.1"/>
    </source>
</evidence>
<dbReference type="InterPro" id="IPR036278">
    <property type="entry name" value="Sialidase_sf"/>
</dbReference>
<keyword evidence="3" id="KW-1185">Reference proteome</keyword>
<proteinExistence type="predicted"/>
<feature type="chain" id="PRO_5045765520" description="Photosynthesis system II assembly factor Ycf48/Hcf136-like domain-containing protein" evidence="1">
    <location>
        <begin position="28"/>
        <end position="704"/>
    </location>
</feature>
<gene>
    <name evidence="2" type="ORF">P9847_18955</name>
</gene>